<dbReference type="InterPro" id="IPR057727">
    <property type="entry name" value="WCX_dom"/>
</dbReference>
<dbReference type="EMBL" id="RAYQ01000004">
    <property type="protein sequence ID" value="RKI92713.1"/>
    <property type="molecule type" value="Genomic_DNA"/>
</dbReference>
<organism evidence="3 4">
    <name type="scientific">Parablautia intestinalis</name>
    <dbReference type="NCBI Taxonomy" id="2320100"/>
    <lineage>
        <taxon>Bacteria</taxon>
        <taxon>Bacillati</taxon>
        <taxon>Bacillota</taxon>
        <taxon>Clostridia</taxon>
        <taxon>Lachnospirales</taxon>
        <taxon>Lachnospiraceae</taxon>
        <taxon>Parablautia</taxon>
    </lineage>
</organism>
<feature type="domain" description="WYL" evidence="1">
    <location>
        <begin position="144"/>
        <end position="216"/>
    </location>
</feature>
<protein>
    <submittedName>
        <fullName evidence="3">WYL domain-containing protein</fullName>
    </submittedName>
</protein>
<dbReference type="InterPro" id="IPR026881">
    <property type="entry name" value="WYL_dom"/>
</dbReference>
<dbReference type="SUPFAM" id="SSF46785">
    <property type="entry name" value="Winged helix' DNA-binding domain"/>
    <property type="match status" value="1"/>
</dbReference>
<keyword evidence="4" id="KW-1185">Reference proteome</keyword>
<dbReference type="AlphaFoldDB" id="A0A3A9AYT3"/>
<dbReference type="PANTHER" id="PTHR34580:SF1">
    <property type="entry name" value="PROTEIN PAFC"/>
    <property type="match status" value="1"/>
</dbReference>
<dbReference type="Pfam" id="PF13280">
    <property type="entry name" value="WYL"/>
    <property type="match status" value="1"/>
</dbReference>
<reference evidence="3 4" key="1">
    <citation type="submission" date="2018-09" db="EMBL/GenBank/DDBJ databases">
        <title>Murine metabolic-syndrome-specific gut microbial biobank.</title>
        <authorList>
            <person name="Liu C."/>
        </authorList>
    </citation>
    <scope>NUCLEOTIDE SEQUENCE [LARGE SCALE GENOMIC DNA]</scope>
    <source>
        <strain evidence="3 4">0.1xD8-82</strain>
    </source>
</reference>
<dbReference type="OrthoDB" id="9772503at2"/>
<dbReference type="InterPro" id="IPR051534">
    <property type="entry name" value="CBASS_pafABC_assoc_protein"/>
</dbReference>
<evidence type="ECO:0000259" key="1">
    <source>
        <dbReference type="Pfam" id="PF13280"/>
    </source>
</evidence>
<dbReference type="PROSITE" id="PS52050">
    <property type="entry name" value="WYL"/>
    <property type="match status" value="1"/>
</dbReference>
<feature type="domain" description="WCX" evidence="2">
    <location>
        <begin position="253"/>
        <end position="320"/>
    </location>
</feature>
<accession>A0A3A9AYT3</accession>
<dbReference type="RefSeq" id="WP_120467468.1">
    <property type="nucleotide sequence ID" value="NZ_CATAJS010000046.1"/>
</dbReference>
<dbReference type="Proteomes" id="UP000280696">
    <property type="component" value="Unassembled WGS sequence"/>
</dbReference>
<evidence type="ECO:0000259" key="2">
    <source>
        <dbReference type="Pfam" id="PF25583"/>
    </source>
</evidence>
<dbReference type="PANTHER" id="PTHR34580">
    <property type="match status" value="1"/>
</dbReference>
<evidence type="ECO:0000313" key="4">
    <source>
        <dbReference type="Proteomes" id="UP000280696"/>
    </source>
</evidence>
<dbReference type="Pfam" id="PF25583">
    <property type="entry name" value="WCX"/>
    <property type="match status" value="1"/>
</dbReference>
<dbReference type="InterPro" id="IPR036390">
    <property type="entry name" value="WH_DNA-bd_sf"/>
</dbReference>
<evidence type="ECO:0000313" key="3">
    <source>
        <dbReference type="EMBL" id="RKI92713.1"/>
    </source>
</evidence>
<comment type="caution">
    <text evidence="3">The sequence shown here is derived from an EMBL/GenBank/DDBJ whole genome shotgun (WGS) entry which is preliminary data.</text>
</comment>
<proteinExistence type="predicted"/>
<gene>
    <name evidence="3" type="ORF">D7V94_05095</name>
</gene>
<name>A0A3A9AYT3_9FIRM</name>
<sequence>MAKSANQKLKLLYLLKILTEKTDENHCMSVQELIGELSAYDISAERKSIYSDMECLICFGYDIVYIKARNGGGYYLAGREFELPELKLLVDAVQSSRFITQKKSRELISKIEKLAGPYEGKQLQRQVFVAGRVKTENESIYYNVDRIHNAIQDNAPVTFTYLVWNAKKELVPRREGKKYRISPWALTWQDENYYLIAYDDEDERIKHFRVDKMSRISELSQEKRKGVEAFKEFDVAEYTNRTFGMFGGEQEIVTLQFPEDMIGIVLDRFGKDIDIRKTGGGIVNVRIKAAVSGQFYGWITGLGKRVSILGPAHVREGYTDFIRQIMENY</sequence>